<feature type="compositionally biased region" description="Polar residues" evidence="1">
    <location>
        <begin position="180"/>
        <end position="198"/>
    </location>
</feature>
<gene>
    <name evidence="2" type="ORF">BDZ85DRAFT_313598</name>
</gene>
<feature type="compositionally biased region" description="Basic and acidic residues" evidence="1">
    <location>
        <begin position="1"/>
        <end position="18"/>
    </location>
</feature>
<reference evidence="3" key="1">
    <citation type="journal article" date="2020" name="Stud. Mycol.">
        <title>101 Dothideomycetes genomes: A test case for predicting lifestyles and emergence of pathogens.</title>
        <authorList>
            <person name="Haridas S."/>
            <person name="Albert R."/>
            <person name="Binder M."/>
            <person name="Bloem J."/>
            <person name="LaButti K."/>
            <person name="Salamov A."/>
            <person name="Andreopoulos B."/>
            <person name="Baker S."/>
            <person name="Barry K."/>
            <person name="Bills G."/>
            <person name="Bluhm B."/>
            <person name="Cannon C."/>
            <person name="Castanera R."/>
            <person name="Culley D."/>
            <person name="Daum C."/>
            <person name="Ezra D."/>
            <person name="Gonzalez J."/>
            <person name="Henrissat B."/>
            <person name="Kuo A."/>
            <person name="Liang C."/>
            <person name="Lipzen A."/>
            <person name="Lutzoni F."/>
            <person name="Magnuson J."/>
            <person name="Mondo S."/>
            <person name="Nolan M."/>
            <person name="Ohm R."/>
            <person name="Pangilinan J."/>
            <person name="Park H.-J."/>
            <person name="Ramirez L."/>
            <person name="Alfaro M."/>
            <person name="Sun H."/>
            <person name="Tritt A."/>
            <person name="Yoshinaga Y."/>
            <person name="Zwiers L.-H."/>
            <person name="Turgeon B."/>
            <person name="Goodwin S."/>
            <person name="Spatafora J."/>
            <person name="Crous P."/>
            <person name="Grigoriev I."/>
        </authorList>
    </citation>
    <scope>NUCLEOTIDE SEQUENCE [LARGE SCALE GENOMIC DNA]</scope>
    <source>
        <strain evidence="3">CECT 20119</strain>
    </source>
</reference>
<feature type="region of interest" description="Disordered" evidence="1">
    <location>
        <begin position="172"/>
        <end position="199"/>
    </location>
</feature>
<feature type="compositionally biased region" description="Basic and acidic residues" evidence="1">
    <location>
        <begin position="43"/>
        <end position="53"/>
    </location>
</feature>
<feature type="compositionally biased region" description="Basic and acidic residues" evidence="1">
    <location>
        <begin position="60"/>
        <end position="79"/>
    </location>
</feature>
<evidence type="ECO:0000313" key="3">
    <source>
        <dbReference type="Proteomes" id="UP000799538"/>
    </source>
</evidence>
<evidence type="ECO:0000256" key="1">
    <source>
        <dbReference type="SAM" id="MobiDB-lite"/>
    </source>
</evidence>
<name>A0A6A6GAE8_9PEZI</name>
<dbReference type="Proteomes" id="UP000799538">
    <property type="component" value="Unassembled WGS sequence"/>
</dbReference>
<feature type="region of interest" description="Disordered" evidence="1">
    <location>
        <begin position="1"/>
        <end position="118"/>
    </location>
</feature>
<dbReference type="EMBL" id="ML992508">
    <property type="protein sequence ID" value="KAF2222579.1"/>
    <property type="molecule type" value="Genomic_DNA"/>
</dbReference>
<accession>A0A6A6GAE8</accession>
<sequence length="220" mass="22886">MRSFREELRPRPRLEGEPQRSSGEGQKQSDTGGRKKSVAGGYKKKDSTVDLRKPGFVGKLEGRLFDSDEGRSRDTDRLRGPTVKNEPGVGRYGGGGPSPGAEAPSTGWPTPGKTGGGAYSGSSAVQGYGGVAQNIIGGAIPGAGASAGNVAATDMASKAAFIHAGKTAKKETTKAMNDGRLNQSNKQTGSATSQSYFSNPKYAKDFGGGKRKWVVEFVVV</sequence>
<keyword evidence="3" id="KW-1185">Reference proteome</keyword>
<feature type="compositionally biased region" description="Low complexity" evidence="1">
    <location>
        <begin position="99"/>
        <end position="112"/>
    </location>
</feature>
<proteinExistence type="predicted"/>
<evidence type="ECO:0000313" key="2">
    <source>
        <dbReference type="EMBL" id="KAF2222579.1"/>
    </source>
</evidence>
<dbReference type="AlphaFoldDB" id="A0A6A6GAE8"/>
<organism evidence="2 3">
    <name type="scientific">Elsinoe ampelina</name>
    <dbReference type="NCBI Taxonomy" id="302913"/>
    <lineage>
        <taxon>Eukaryota</taxon>
        <taxon>Fungi</taxon>
        <taxon>Dikarya</taxon>
        <taxon>Ascomycota</taxon>
        <taxon>Pezizomycotina</taxon>
        <taxon>Dothideomycetes</taxon>
        <taxon>Dothideomycetidae</taxon>
        <taxon>Myriangiales</taxon>
        <taxon>Elsinoaceae</taxon>
        <taxon>Elsinoe</taxon>
    </lineage>
</organism>
<feature type="compositionally biased region" description="Polar residues" evidence="1">
    <location>
        <begin position="19"/>
        <end position="31"/>
    </location>
</feature>
<protein>
    <submittedName>
        <fullName evidence="2">Uncharacterized protein</fullName>
    </submittedName>
</protein>